<protein>
    <submittedName>
        <fullName evidence="2">WD40/YVTN/BNR-like repeat-containing protein</fullName>
    </submittedName>
</protein>
<evidence type="ECO:0000313" key="3">
    <source>
        <dbReference type="Proteomes" id="UP001596417"/>
    </source>
</evidence>
<sequence length="147" mass="15943">MTSVEFVDEENGYLCDTNTAVYETTDGGESYERIGIEDANCEFLDITAVESGPVMVAGDDGTVFRYDRDGNNWTKRSVDEHAITAIDSQNHNALASGEHGTIYEYTADGWEPVSGPILTDATLHGITFGNNGQDVAVGRDGTIIEQR</sequence>
<evidence type="ECO:0000313" key="2">
    <source>
        <dbReference type="EMBL" id="MFC7191418.1"/>
    </source>
</evidence>
<feature type="domain" description="Photosynthesis system II assembly factor Ycf48/Hcf136-like" evidence="1">
    <location>
        <begin position="3"/>
        <end position="141"/>
    </location>
</feature>
<dbReference type="SUPFAM" id="SSF110296">
    <property type="entry name" value="Oligoxyloglucan reducing end-specific cellobiohydrolase"/>
    <property type="match status" value="1"/>
</dbReference>
<dbReference type="AlphaFoldDB" id="A0ABD5YPZ5"/>
<accession>A0ABD5YPZ5</accession>
<name>A0ABD5YPZ5_9EURY</name>
<dbReference type="RefSeq" id="WP_390206159.1">
    <property type="nucleotide sequence ID" value="NZ_JBHSZC010000001.1"/>
</dbReference>
<evidence type="ECO:0000259" key="1">
    <source>
        <dbReference type="Pfam" id="PF14870"/>
    </source>
</evidence>
<dbReference type="Gene3D" id="2.130.10.10">
    <property type="entry name" value="YVTN repeat-like/Quinoprotein amine dehydrogenase"/>
    <property type="match status" value="1"/>
</dbReference>
<comment type="caution">
    <text evidence="2">The sequence shown here is derived from an EMBL/GenBank/DDBJ whole genome shotgun (WGS) entry which is preliminary data.</text>
</comment>
<keyword evidence="3" id="KW-1185">Reference proteome</keyword>
<dbReference type="EMBL" id="JBHTAX010000001">
    <property type="protein sequence ID" value="MFC7191418.1"/>
    <property type="molecule type" value="Genomic_DNA"/>
</dbReference>
<proteinExistence type="predicted"/>
<reference evidence="2 3" key="1">
    <citation type="journal article" date="2019" name="Int. J. Syst. Evol. Microbiol.">
        <title>The Global Catalogue of Microorganisms (GCM) 10K type strain sequencing project: providing services to taxonomists for standard genome sequencing and annotation.</title>
        <authorList>
            <consortium name="The Broad Institute Genomics Platform"/>
            <consortium name="The Broad Institute Genome Sequencing Center for Infectious Disease"/>
            <person name="Wu L."/>
            <person name="Ma J."/>
        </authorList>
    </citation>
    <scope>NUCLEOTIDE SEQUENCE [LARGE SCALE GENOMIC DNA]</scope>
    <source>
        <strain evidence="2 3">RDMS1</strain>
    </source>
</reference>
<dbReference type="Proteomes" id="UP001596417">
    <property type="component" value="Unassembled WGS sequence"/>
</dbReference>
<gene>
    <name evidence="2" type="ORF">ACFQL7_17510</name>
</gene>
<dbReference type="InterPro" id="IPR015943">
    <property type="entry name" value="WD40/YVTN_repeat-like_dom_sf"/>
</dbReference>
<dbReference type="InterPro" id="IPR028203">
    <property type="entry name" value="PSII_CF48-like_dom"/>
</dbReference>
<dbReference type="Pfam" id="PF14870">
    <property type="entry name" value="PSII_BNR"/>
    <property type="match status" value="1"/>
</dbReference>
<organism evidence="2 3">
    <name type="scientific">Halocatena marina</name>
    <dbReference type="NCBI Taxonomy" id="2934937"/>
    <lineage>
        <taxon>Archaea</taxon>
        <taxon>Methanobacteriati</taxon>
        <taxon>Methanobacteriota</taxon>
        <taxon>Stenosarchaea group</taxon>
        <taxon>Halobacteria</taxon>
        <taxon>Halobacteriales</taxon>
        <taxon>Natronomonadaceae</taxon>
        <taxon>Halocatena</taxon>
    </lineage>
</organism>